<keyword evidence="2" id="KW-1185">Reference proteome</keyword>
<protein>
    <submittedName>
        <fullName evidence="1">Uncharacterized protein</fullName>
    </submittedName>
</protein>
<comment type="caution">
    <text evidence="1">The sequence shown here is derived from an EMBL/GenBank/DDBJ whole genome shotgun (WGS) entry which is preliminary data.</text>
</comment>
<proteinExistence type="predicted"/>
<name>A0A9P9W7G1_9PEZI</name>
<gene>
    <name evidence="1" type="ORF">JX265_014001</name>
</gene>
<reference evidence="1" key="1">
    <citation type="submission" date="2021-03" db="EMBL/GenBank/DDBJ databases">
        <title>Revisited historic fungal species revealed as producer of novel bioactive compounds through whole genome sequencing and comparative genomics.</title>
        <authorList>
            <person name="Vignolle G.A."/>
            <person name="Hochenegger N."/>
            <person name="Mach R.L."/>
            <person name="Mach-Aigner A.R."/>
            <person name="Javad Rahimi M."/>
            <person name="Salim K.A."/>
            <person name="Chan C.M."/>
            <person name="Lim L.B.L."/>
            <person name="Cai F."/>
            <person name="Druzhinina I.S."/>
            <person name="U'Ren J.M."/>
            <person name="Derntl C."/>
        </authorList>
    </citation>
    <scope>NUCLEOTIDE SEQUENCE</scope>
    <source>
        <strain evidence="1">TUCIM 5799</strain>
    </source>
</reference>
<evidence type="ECO:0000313" key="1">
    <source>
        <dbReference type="EMBL" id="KAI1847128.1"/>
    </source>
</evidence>
<dbReference type="AlphaFoldDB" id="A0A9P9W7G1"/>
<dbReference type="Proteomes" id="UP000829685">
    <property type="component" value="Unassembled WGS sequence"/>
</dbReference>
<evidence type="ECO:0000313" key="2">
    <source>
        <dbReference type="Proteomes" id="UP000829685"/>
    </source>
</evidence>
<accession>A0A9P9W7G1</accession>
<sequence>MRLVGHGLIDIALRVHLAFITLDSHQLEDVQLPFTAVKCVIGQYLEVFHDSSWACLVVGSFYDNQDDELWHIEVFISWKAGATQSETDSEFGQQRLIHTTPHSFGDPVIGHQFLHQSPFEFPVLSRGTPFFPARASYSPGMSNIGHGWNPTTGWDTGHLPPGTGHATGPAGYSLPSQPSFVSGGLPDMAYASPGGSYHFTAHLPGPPGSIGPVYTMPQNGSQHPVPVISDQPGGPRWPMAHPVVSPECPAINLQNSTGGVGCEPGYNYYFPADHTKVHVIKSREPPWRLAAGMDLQFVAFHVPCNTTLGDLMKGFGATNSVAKKNKITEVTEGGNNRWYKGVTFCADDADDMKKTLKDLGWDKSRTGRHGERPVVWLWVTKD</sequence>
<organism evidence="1 2">
    <name type="scientific">Neoarthrinium moseri</name>
    <dbReference type="NCBI Taxonomy" id="1658444"/>
    <lineage>
        <taxon>Eukaryota</taxon>
        <taxon>Fungi</taxon>
        <taxon>Dikarya</taxon>
        <taxon>Ascomycota</taxon>
        <taxon>Pezizomycotina</taxon>
        <taxon>Sordariomycetes</taxon>
        <taxon>Xylariomycetidae</taxon>
        <taxon>Amphisphaeriales</taxon>
        <taxon>Apiosporaceae</taxon>
        <taxon>Neoarthrinium</taxon>
    </lineage>
</organism>
<dbReference type="EMBL" id="JAFIMR010000111">
    <property type="protein sequence ID" value="KAI1847128.1"/>
    <property type="molecule type" value="Genomic_DNA"/>
</dbReference>